<dbReference type="UniPathway" id="UPA00035">
    <property type="reaction ID" value="UER00042"/>
</dbReference>
<dbReference type="PANTHER" id="PTHR42894">
    <property type="entry name" value="N-(5'-PHOSPHORIBOSYL)ANTHRANILATE ISOMERASE"/>
    <property type="match status" value="1"/>
</dbReference>
<evidence type="ECO:0000256" key="6">
    <source>
        <dbReference type="ARBA" id="ARBA00022822"/>
    </source>
</evidence>
<sequence>MSPPIRQESRFPVPGGERLRTRIKFCGFTRSQDIEGAARLGADAIGLVCVPGSKRELSAAQAADLRASVPAFMATVLLLSNADEKRARATIEMVMPDFVQFHGQESASFCASFGRPYFKAVAMRTADDVRQAARLHPEAAALILDSHAEGGLGGTGQTFDWSRIPQDSGKPFLLAGGLTAANVGEAVRMVVPYAVDVSSGIETSPGYKNFEKMKAFVEAVRLADAEMQR</sequence>
<dbReference type="PANTHER" id="PTHR42894:SF1">
    <property type="entry name" value="N-(5'-PHOSPHORIBOSYL)ANTHRANILATE ISOMERASE"/>
    <property type="match status" value="1"/>
</dbReference>
<proteinExistence type="inferred from homology"/>
<dbReference type="Pfam" id="PF00697">
    <property type="entry name" value="PRAI"/>
    <property type="match status" value="1"/>
</dbReference>
<comment type="caution">
    <text evidence="11">The sequence shown here is derived from an EMBL/GenBank/DDBJ whole genome shotgun (WGS) entry which is preliminary data.</text>
</comment>
<evidence type="ECO:0000313" key="11">
    <source>
        <dbReference type="EMBL" id="TDU32502.1"/>
    </source>
</evidence>
<name>A0A4R7PFE6_9GAMM</name>
<evidence type="ECO:0000256" key="7">
    <source>
        <dbReference type="ARBA" id="ARBA00023141"/>
    </source>
</evidence>
<protein>
    <recommendedName>
        <fullName evidence="4 9">N-(5'-phosphoribosyl)anthranilate isomerase</fullName>
        <shortName evidence="9">PRAI</shortName>
        <ecNumber evidence="3 9">5.3.1.24</ecNumber>
    </recommendedName>
</protein>
<keyword evidence="7 9" id="KW-0057">Aromatic amino acid biosynthesis</keyword>
<reference evidence="11 12" key="1">
    <citation type="submission" date="2019-03" db="EMBL/GenBank/DDBJ databases">
        <title>Genomic Encyclopedia of Type Strains, Phase IV (KMG-IV): sequencing the most valuable type-strain genomes for metagenomic binning, comparative biology and taxonomic classification.</title>
        <authorList>
            <person name="Goeker M."/>
        </authorList>
    </citation>
    <scope>NUCLEOTIDE SEQUENCE [LARGE SCALE GENOMIC DNA]</scope>
    <source>
        <strain evidence="11 12">DSM 26377</strain>
    </source>
</reference>
<organism evidence="11 12">
    <name type="scientific">Panacagrimonas perspica</name>
    <dbReference type="NCBI Taxonomy" id="381431"/>
    <lineage>
        <taxon>Bacteria</taxon>
        <taxon>Pseudomonadati</taxon>
        <taxon>Pseudomonadota</taxon>
        <taxon>Gammaproteobacteria</taxon>
        <taxon>Nevskiales</taxon>
        <taxon>Nevskiaceae</taxon>
        <taxon>Panacagrimonas</taxon>
    </lineage>
</organism>
<dbReference type="GO" id="GO:0004640">
    <property type="term" value="F:phosphoribosylanthranilate isomerase activity"/>
    <property type="evidence" value="ECO:0007669"/>
    <property type="project" value="UniProtKB-UniRule"/>
</dbReference>
<keyword evidence="8 9" id="KW-0413">Isomerase</keyword>
<dbReference type="Proteomes" id="UP000295341">
    <property type="component" value="Unassembled WGS sequence"/>
</dbReference>
<evidence type="ECO:0000256" key="5">
    <source>
        <dbReference type="ARBA" id="ARBA00022605"/>
    </source>
</evidence>
<keyword evidence="5 9" id="KW-0028">Amino-acid biosynthesis</keyword>
<comment type="similarity">
    <text evidence="9">Belongs to the TrpF family.</text>
</comment>
<evidence type="ECO:0000256" key="9">
    <source>
        <dbReference type="HAMAP-Rule" id="MF_00135"/>
    </source>
</evidence>
<evidence type="ECO:0000313" key="12">
    <source>
        <dbReference type="Proteomes" id="UP000295341"/>
    </source>
</evidence>
<gene>
    <name evidence="9" type="primary">trpF</name>
    <name evidence="11" type="ORF">DFR24_1900</name>
</gene>
<keyword evidence="12" id="KW-1185">Reference proteome</keyword>
<evidence type="ECO:0000256" key="1">
    <source>
        <dbReference type="ARBA" id="ARBA00001164"/>
    </source>
</evidence>
<dbReference type="NCBIfam" id="NF002298">
    <property type="entry name" value="PRK01222.1-4"/>
    <property type="match status" value="1"/>
</dbReference>
<dbReference type="HAMAP" id="MF_00135">
    <property type="entry name" value="PRAI"/>
    <property type="match status" value="1"/>
</dbReference>
<dbReference type="InterPro" id="IPR013785">
    <property type="entry name" value="Aldolase_TIM"/>
</dbReference>
<evidence type="ECO:0000256" key="8">
    <source>
        <dbReference type="ARBA" id="ARBA00023235"/>
    </source>
</evidence>
<dbReference type="InterPro" id="IPR044643">
    <property type="entry name" value="TrpF_fam"/>
</dbReference>
<evidence type="ECO:0000259" key="10">
    <source>
        <dbReference type="Pfam" id="PF00697"/>
    </source>
</evidence>
<dbReference type="SUPFAM" id="SSF51366">
    <property type="entry name" value="Ribulose-phoshate binding barrel"/>
    <property type="match status" value="1"/>
</dbReference>
<dbReference type="AlphaFoldDB" id="A0A4R7PFE6"/>
<dbReference type="EMBL" id="SOBT01000008">
    <property type="protein sequence ID" value="TDU32502.1"/>
    <property type="molecule type" value="Genomic_DNA"/>
</dbReference>
<dbReference type="InterPro" id="IPR011060">
    <property type="entry name" value="RibuloseP-bd_barrel"/>
</dbReference>
<dbReference type="InterPro" id="IPR001240">
    <property type="entry name" value="PRAI_dom"/>
</dbReference>
<dbReference type="RefSeq" id="WP_246051575.1">
    <property type="nucleotide sequence ID" value="NZ_MWIN01000001.1"/>
</dbReference>
<keyword evidence="6 9" id="KW-0822">Tryptophan biosynthesis</keyword>
<dbReference type="EC" id="5.3.1.24" evidence="3 9"/>
<accession>A0A4R7PFE6</accession>
<comment type="pathway">
    <text evidence="2 9">Amino-acid biosynthesis; L-tryptophan biosynthesis; L-tryptophan from chorismate: step 3/5.</text>
</comment>
<comment type="catalytic activity">
    <reaction evidence="1 9">
        <text>N-(5-phospho-beta-D-ribosyl)anthranilate = 1-(2-carboxyphenylamino)-1-deoxy-D-ribulose 5-phosphate</text>
        <dbReference type="Rhea" id="RHEA:21540"/>
        <dbReference type="ChEBI" id="CHEBI:18277"/>
        <dbReference type="ChEBI" id="CHEBI:58613"/>
        <dbReference type="EC" id="5.3.1.24"/>
    </reaction>
</comment>
<dbReference type="Gene3D" id="3.20.20.70">
    <property type="entry name" value="Aldolase class I"/>
    <property type="match status" value="1"/>
</dbReference>
<feature type="domain" description="N-(5'phosphoribosyl) anthranilate isomerase (PRAI)" evidence="10">
    <location>
        <begin position="24"/>
        <end position="218"/>
    </location>
</feature>
<evidence type="ECO:0000256" key="3">
    <source>
        <dbReference type="ARBA" id="ARBA00012572"/>
    </source>
</evidence>
<evidence type="ECO:0000256" key="4">
    <source>
        <dbReference type="ARBA" id="ARBA00022272"/>
    </source>
</evidence>
<dbReference type="CDD" id="cd00405">
    <property type="entry name" value="PRAI"/>
    <property type="match status" value="1"/>
</dbReference>
<dbReference type="GO" id="GO:0000162">
    <property type="term" value="P:L-tryptophan biosynthetic process"/>
    <property type="evidence" value="ECO:0007669"/>
    <property type="project" value="UniProtKB-UniRule"/>
</dbReference>
<evidence type="ECO:0000256" key="2">
    <source>
        <dbReference type="ARBA" id="ARBA00004664"/>
    </source>
</evidence>